<keyword evidence="2 3" id="KW-0129">CBS domain</keyword>
<proteinExistence type="predicted"/>
<dbReference type="EMBL" id="PFGP01000107">
    <property type="protein sequence ID" value="PIW66161.1"/>
    <property type="molecule type" value="Genomic_DNA"/>
</dbReference>
<keyword evidence="4 5" id="KW-0812">Transmembrane</keyword>
<feature type="domain" description="CBS" evidence="6">
    <location>
        <begin position="207"/>
        <end position="266"/>
    </location>
</feature>
<keyword evidence="4 5" id="KW-0472">Membrane</keyword>
<evidence type="ECO:0000256" key="2">
    <source>
        <dbReference type="ARBA" id="ARBA00023122"/>
    </source>
</evidence>
<gene>
    <name evidence="8" type="ORF">COW11_04665</name>
</gene>
<evidence type="ECO:0000259" key="6">
    <source>
        <dbReference type="PROSITE" id="PS51371"/>
    </source>
</evidence>
<evidence type="ECO:0000256" key="3">
    <source>
        <dbReference type="PROSITE-ProRule" id="PRU00703"/>
    </source>
</evidence>
<reference evidence="8 9" key="1">
    <citation type="submission" date="2017-09" db="EMBL/GenBank/DDBJ databases">
        <title>Depth-based differentiation of microbial function through sediment-hosted aquifers and enrichment of novel symbionts in the deep terrestrial subsurface.</title>
        <authorList>
            <person name="Probst A.J."/>
            <person name="Ladd B."/>
            <person name="Jarett J.K."/>
            <person name="Geller-Mcgrath D.E."/>
            <person name="Sieber C.M."/>
            <person name="Emerson J.B."/>
            <person name="Anantharaman K."/>
            <person name="Thomas B.C."/>
            <person name="Malmstrom R."/>
            <person name="Stieglmeier M."/>
            <person name="Klingl A."/>
            <person name="Woyke T."/>
            <person name="Ryan C.M."/>
            <person name="Banfield J.F."/>
        </authorList>
    </citation>
    <scope>NUCLEOTIDE SEQUENCE [LARGE SCALE GENOMIC DNA]</scope>
    <source>
        <strain evidence="8">CG12_big_fil_rev_8_21_14_0_65_43_15</strain>
    </source>
</reference>
<dbReference type="InterPro" id="IPR000644">
    <property type="entry name" value="CBS_dom"/>
</dbReference>
<dbReference type="PROSITE" id="PS51846">
    <property type="entry name" value="CNNM"/>
    <property type="match status" value="1"/>
</dbReference>
<keyword evidence="4 5" id="KW-1133">Transmembrane helix</keyword>
<accession>A0A2J0LE85</accession>
<keyword evidence="1" id="KW-0677">Repeat</keyword>
<dbReference type="PANTHER" id="PTHR22777">
    <property type="entry name" value="HEMOLYSIN-RELATED"/>
    <property type="match status" value="1"/>
</dbReference>
<dbReference type="AlphaFoldDB" id="A0A2J0LE85"/>
<evidence type="ECO:0000313" key="8">
    <source>
        <dbReference type="EMBL" id="PIW66161.1"/>
    </source>
</evidence>
<feature type="non-terminal residue" evidence="8">
    <location>
        <position position="278"/>
    </location>
</feature>
<dbReference type="PROSITE" id="PS51371">
    <property type="entry name" value="CBS"/>
    <property type="match status" value="1"/>
</dbReference>
<dbReference type="PANTHER" id="PTHR22777:SF17">
    <property type="entry name" value="UPF0053 PROTEIN SLL0260"/>
    <property type="match status" value="1"/>
</dbReference>
<dbReference type="InterPro" id="IPR046342">
    <property type="entry name" value="CBS_dom_sf"/>
</dbReference>
<evidence type="ECO:0008006" key="10">
    <source>
        <dbReference type="Google" id="ProtNLM"/>
    </source>
</evidence>
<name>A0A2J0LE85_9BACT</name>
<dbReference type="Gene3D" id="3.10.580.10">
    <property type="entry name" value="CBS-domain"/>
    <property type="match status" value="1"/>
</dbReference>
<feature type="transmembrane region" description="Helical" evidence="5">
    <location>
        <begin position="59"/>
        <end position="84"/>
    </location>
</feature>
<evidence type="ECO:0000259" key="7">
    <source>
        <dbReference type="PROSITE" id="PS51846"/>
    </source>
</evidence>
<evidence type="ECO:0000256" key="5">
    <source>
        <dbReference type="SAM" id="Phobius"/>
    </source>
</evidence>
<dbReference type="Pfam" id="PF01595">
    <property type="entry name" value="CNNM"/>
    <property type="match status" value="1"/>
</dbReference>
<dbReference type="InterPro" id="IPR002550">
    <property type="entry name" value="CNNM"/>
</dbReference>
<dbReference type="SUPFAM" id="SSF54631">
    <property type="entry name" value="CBS-domain pair"/>
    <property type="match status" value="1"/>
</dbReference>
<evidence type="ECO:0000256" key="1">
    <source>
        <dbReference type="ARBA" id="ARBA00022737"/>
    </source>
</evidence>
<comment type="caution">
    <text evidence="8">The sequence shown here is derived from an EMBL/GenBank/DDBJ whole genome shotgun (WGS) entry which is preliminary data.</text>
</comment>
<feature type="transmembrane region" description="Helical" evidence="5">
    <location>
        <begin position="6"/>
        <end position="28"/>
    </location>
</feature>
<sequence length="278" mass="31276">MNIYLGLTIILFAIMFEAFFSGTETAVISVNKIKLRHFVDAKIKKAQLLQDMLNNPDKFLGTVLVGTNLSVIISSVVCTDLIVTRLGPDYKWLVTVILTPFILIFAEILPKTVFRQMADRVTLNLVAPLGFFSRVLSPISWLASRVSEALLLPFGKDKPARKSVFVSREELKYLLKESERDGVIQSHEQAIIYSIFEFGAKKVSQVMLPLKSAVTIEASKSLSELKDLVKKTGFTRIPVCKDNCSDCHGVVNIFDCLHEKDINRPVSDFIRPTIFIYE</sequence>
<feature type="transmembrane region" description="Helical" evidence="5">
    <location>
        <begin position="90"/>
        <end position="109"/>
    </location>
</feature>
<dbReference type="GO" id="GO:0005886">
    <property type="term" value="C:plasma membrane"/>
    <property type="evidence" value="ECO:0007669"/>
    <property type="project" value="TreeGrafter"/>
</dbReference>
<organism evidence="8 9">
    <name type="scientific">Candidatus Taenaricola geysiri</name>
    <dbReference type="NCBI Taxonomy" id="1974752"/>
    <lineage>
        <taxon>Bacteria</taxon>
        <taxon>Pseudomonadati</taxon>
        <taxon>Candidatus Omnitrophota</taxon>
        <taxon>Candidatus Taenaricola</taxon>
    </lineage>
</organism>
<feature type="domain" description="CNNM transmembrane" evidence="7">
    <location>
        <begin position="1"/>
        <end position="188"/>
    </location>
</feature>
<evidence type="ECO:0000256" key="4">
    <source>
        <dbReference type="PROSITE-ProRule" id="PRU01193"/>
    </source>
</evidence>
<feature type="transmembrane region" description="Helical" evidence="5">
    <location>
        <begin position="121"/>
        <end position="143"/>
    </location>
</feature>
<dbReference type="Proteomes" id="UP000231267">
    <property type="component" value="Unassembled WGS sequence"/>
</dbReference>
<dbReference type="Gene3D" id="3.90.1280.20">
    <property type="match status" value="1"/>
</dbReference>
<evidence type="ECO:0000313" key="9">
    <source>
        <dbReference type="Proteomes" id="UP000231267"/>
    </source>
</evidence>
<protein>
    <recommendedName>
        <fullName evidence="10">CNNM transmembrane domain-containing protein</fullName>
    </recommendedName>
</protein>